<reference evidence="1" key="1">
    <citation type="journal article" date="2020" name="bioRxiv">
        <title>A rank-normalized archaeal taxonomy based on genome phylogeny resolves widespread incomplete and uneven classifications.</title>
        <authorList>
            <person name="Rinke C."/>
            <person name="Chuvochina M."/>
            <person name="Mussig A.J."/>
            <person name="Chaumeil P.-A."/>
            <person name="Waite D.W."/>
            <person name="Whitman W.B."/>
            <person name="Parks D.H."/>
            <person name="Hugenholtz P."/>
        </authorList>
    </citation>
    <scope>NUCLEOTIDE SEQUENCE</scope>
    <source>
        <strain evidence="1">UBA8838</strain>
    </source>
</reference>
<gene>
    <name evidence="1" type="ORF">HA332_09225</name>
</gene>
<protein>
    <submittedName>
        <fullName evidence="1">Uncharacterized protein</fullName>
    </submittedName>
</protein>
<dbReference type="AlphaFoldDB" id="A0A832TEK7"/>
<sequence>MVNVESIESSVAELLKLYECKDCHIVNFILIKNIYRFFKFMFDNENAKFIVILPSSNKELEKIIKGIGKNKVRVFYSLNLKENSCIICSCNK</sequence>
<dbReference type="EMBL" id="DUJO01000046">
    <property type="protein sequence ID" value="HII74537.1"/>
    <property type="molecule type" value="Genomic_DNA"/>
</dbReference>
<evidence type="ECO:0000313" key="1">
    <source>
        <dbReference type="EMBL" id="HII74537.1"/>
    </source>
</evidence>
<dbReference type="RefSeq" id="WP_010978667.1">
    <property type="nucleotide sequence ID" value="NZ_BAABQO010000012.1"/>
</dbReference>
<comment type="caution">
    <text evidence="1">The sequence shown here is derived from an EMBL/GenBank/DDBJ whole genome shotgun (WGS) entry which is preliminary data.</text>
</comment>
<evidence type="ECO:0000313" key="2">
    <source>
        <dbReference type="Proteomes" id="UP000646844"/>
    </source>
</evidence>
<proteinExistence type="predicted"/>
<dbReference type="GeneID" id="1458634"/>
<name>A0A832TEK7_9CREN</name>
<dbReference type="Proteomes" id="UP000646844">
    <property type="component" value="Unassembled WGS sequence"/>
</dbReference>
<accession>A0A832TEK7</accession>
<organism evidence="1 2">
    <name type="scientific">Sulfurisphaera tokodaii</name>
    <dbReference type="NCBI Taxonomy" id="111955"/>
    <lineage>
        <taxon>Archaea</taxon>
        <taxon>Thermoproteota</taxon>
        <taxon>Thermoprotei</taxon>
        <taxon>Sulfolobales</taxon>
        <taxon>Sulfolobaceae</taxon>
        <taxon>Sulfurisphaera</taxon>
    </lineage>
</organism>